<proteinExistence type="predicted"/>
<dbReference type="EMBL" id="CP123384">
    <property type="protein sequence ID" value="XCC93255.1"/>
    <property type="molecule type" value="Genomic_DNA"/>
</dbReference>
<evidence type="ECO:0000313" key="1">
    <source>
        <dbReference type="EMBL" id="XCC93255.1"/>
    </source>
</evidence>
<name>A0AAU8AGD0_9RHOB</name>
<organism evidence="1">
    <name type="scientific">Alloyangia sp. H15</name>
    <dbReference type="NCBI Taxonomy" id="3029062"/>
    <lineage>
        <taxon>Bacteria</taxon>
        <taxon>Pseudomonadati</taxon>
        <taxon>Pseudomonadota</taxon>
        <taxon>Alphaproteobacteria</taxon>
        <taxon>Rhodobacterales</taxon>
        <taxon>Roseobacteraceae</taxon>
        <taxon>Alloyangia</taxon>
    </lineage>
</organism>
<dbReference type="RefSeq" id="WP_353472078.1">
    <property type="nucleotide sequence ID" value="NZ_CP123384.1"/>
</dbReference>
<sequence>MIELAPEFPRTVFAAEEMAAEMLATYHTVHDVRLFDVYQDELTYRDAFRRENRARVAHYARIAFRRLQAGDGIDTLLRLGGAYDVSDKRTRIPTEDHIAARKAACVTYGCRWCIEAFSGILEYIRETAMARGQDMSKVPSGISLTAITPITGEPFDLQCCEDAKNFQSPERRNIIAGFMHDLGLQAAQNCKVGKGTA</sequence>
<gene>
    <name evidence="1" type="ORF">PVT71_12325</name>
</gene>
<reference evidence="1" key="1">
    <citation type="submission" date="2023-02" db="EMBL/GenBank/DDBJ databases">
        <title>Description and genomic characterization of Salipiger bruguierae sp. nov., isolated from the sediment of mangrove plant Bruguiera sexangula.</title>
        <authorList>
            <person name="Long M."/>
        </authorList>
    </citation>
    <scope>NUCLEOTIDE SEQUENCE</scope>
    <source>
        <strain evidence="1">H15</strain>
    </source>
</reference>
<dbReference type="AlphaFoldDB" id="A0AAU8AGD0"/>
<accession>A0AAU8AGD0</accession>
<protein>
    <submittedName>
        <fullName evidence="1">Uncharacterized protein</fullName>
    </submittedName>
</protein>